<name>A0A0F9QNN0_9ZZZZ</name>
<dbReference type="Gene3D" id="1.10.10.1400">
    <property type="entry name" value="Terminase, small subunit, N-terminal DNA-binding domain, HTH motif"/>
    <property type="match status" value="1"/>
</dbReference>
<dbReference type="Pfam" id="PF03592">
    <property type="entry name" value="Terminase_2"/>
    <property type="match status" value="1"/>
</dbReference>
<evidence type="ECO:0000313" key="1">
    <source>
        <dbReference type="EMBL" id="KKN14756.1"/>
    </source>
</evidence>
<dbReference type="InterPro" id="IPR005335">
    <property type="entry name" value="Terminase_ssu"/>
</dbReference>
<evidence type="ECO:0008006" key="2">
    <source>
        <dbReference type="Google" id="ProtNLM"/>
    </source>
</evidence>
<protein>
    <recommendedName>
        <fullName evidence="2">Terminase small subunit</fullName>
    </recommendedName>
</protein>
<gene>
    <name evidence="1" type="ORF">LCGC14_0993090</name>
</gene>
<sequence>MANGKLTLKQERFVIAYLECENASEASRRAGYPAKSARVIGTENLTKPAIAARLQELRDRVAVAAEDTVMTVVQRKEMYSEIARTPCPTPPTHRDRIAAADKLSLLDHSYELGPTINQDNRTVNIYVVDDEARELLGRVKDRTREVESD</sequence>
<proteinExistence type="predicted"/>
<dbReference type="GO" id="GO:0051276">
    <property type="term" value="P:chromosome organization"/>
    <property type="evidence" value="ECO:0007669"/>
    <property type="project" value="InterPro"/>
</dbReference>
<dbReference type="EMBL" id="LAZR01003787">
    <property type="protein sequence ID" value="KKN14756.1"/>
    <property type="molecule type" value="Genomic_DNA"/>
</dbReference>
<dbReference type="AlphaFoldDB" id="A0A0F9QNN0"/>
<reference evidence="1" key="1">
    <citation type="journal article" date="2015" name="Nature">
        <title>Complex archaea that bridge the gap between prokaryotes and eukaryotes.</title>
        <authorList>
            <person name="Spang A."/>
            <person name="Saw J.H."/>
            <person name="Jorgensen S.L."/>
            <person name="Zaremba-Niedzwiedzka K."/>
            <person name="Martijn J."/>
            <person name="Lind A.E."/>
            <person name="van Eijk R."/>
            <person name="Schleper C."/>
            <person name="Guy L."/>
            <person name="Ettema T.J."/>
        </authorList>
    </citation>
    <scope>NUCLEOTIDE SEQUENCE</scope>
</reference>
<dbReference type="InterPro" id="IPR038713">
    <property type="entry name" value="Terminase_Gp1_N_sf"/>
</dbReference>
<accession>A0A0F9QNN0</accession>
<comment type="caution">
    <text evidence="1">The sequence shown here is derived from an EMBL/GenBank/DDBJ whole genome shotgun (WGS) entry which is preliminary data.</text>
</comment>
<organism evidence="1">
    <name type="scientific">marine sediment metagenome</name>
    <dbReference type="NCBI Taxonomy" id="412755"/>
    <lineage>
        <taxon>unclassified sequences</taxon>
        <taxon>metagenomes</taxon>
        <taxon>ecological metagenomes</taxon>
    </lineage>
</organism>